<accession>W9S6M9</accession>
<dbReference type="InterPro" id="IPR036388">
    <property type="entry name" value="WH-like_DNA-bd_sf"/>
</dbReference>
<keyword evidence="1 7" id="KW-0489">Methyltransferase</keyword>
<feature type="domain" description="O-methyltransferase C-terminal" evidence="5">
    <location>
        <begin position="318"/>
        <end position="387"/>
    </location>
</feature>
<dbReference type="InterPro" id="IPR012967">
    <property type="entry name" value="COMT_dimerisation"/>
</dbReference>
<dbReference type="PANTHER" id="PTHR11746">
    <property type="entry name" value="O-METHYLTRANSFERASE"/>
    <property type="match status" value="1"/>
</dbReference>
<proteinExistence type="predicted"/>
<keyword evidence="3" id="KW-0949">S-adenosyl-L-methionine</keyword>
<reference evidence="8" key="1">
    <citation type="submission" date="2013-01" db="EMBL/GenBank/DDBJ databases">
        <title>Draft Genome Sequence of a Mulberry Tree, Morus notabilis C.K. Schneid.</title>
        <authorList>
            <person name="He N."/>
            <person name="Zhao S."/>
        </authorList>
    </citation>
    <scope>NUCLEOTIDE SEQUENCE</scope>
</reference>
<name>W9S6M9_9ROSA</name>
<dbReference type="STRING" id="981085.W9S6M9"/>
<dbReference type="SUPFAM" id="SSF53335">
    <property type="entry name" value="S-adenosyl-L-methionine-dependent methyltransferases"/>
    <property type="match status" value="2"/>
</dbReference>
<dbReference type="eggNOG" id="KOG3178">
    <property type="taxonomic scope" value="Eukaryota"/>
</dbReference>
<evidence type="ECO:0000256" key="1">
    <source>
        <dbReference type="ARBA" id="ARBA00022603"/>
    </source>
</evidence>
<evidence type="ECO:0000313" key="7">
    <source>
        <dbReference type="EMBL" id="EXC13656.1"/>
    </source>
</evidence>
<dbReference type="PIRSF" id="PIRSF005739">
    <property type="entry name" value="O-mtase"/>
    <property type="match status" value="1"/>
</dbReference>
<dbReference type="Pfam" id="PF00891">
    <property type="entry name" value="Methyltransf_2"/>
    <property type="match status" value="2"/>
</dbReference>
<dbReference type="GO" id="GO:0032259">
    <property type="term" value="P:methylation"/>
    <property type="evidence" value="ECO:0007669"/>
    <property type="project" value="UniProtKB-KW"/>
</dbReference>
<evidence type="ECO:0000313" key="8">
    <source>
        <dbReference type="Proteomes" id="UP000030645"/>
    </source>
</evidence>
<keyword evidence="8" id="KW-1185">Reference proteome</keyword>
<dbReference type="InterPro" id="IPR036390">
    <property type="entry name" value="WH_DNA-bd_sf"/>
</dbReference>
<evidence type="ECO:0000256" key="2">
    <source>
        <dbReference type="ARBA" id="ARBA00022679"/>
    </source>
</evidence>
<dbReference type="Gene3D" id="3.40.50.150">
    <property type="entry name" value="Vaccinia Virus protein VP39"/>
    <property type="match status" value="2"/>
</dbReference>
<evidence type="ECO:0000256" key="3">
    <source>
        <dbReference type="ARBA" id="ARBA00022691"/>
    </source>
</evidence>
<dbReference type="EMBL" id="KE345753">
    <property type="protein sequence ID" value="EXC13656.1"/>
    <property type="molecule type" value="Genomic_DNA"/>
</dbReference>
<dbReference type="GO" id="GO:0046983">
    <property type="term" value="F:protein dimerization activity"/>
    <property type="evidence" value="ECO:0007669"/>
    <property type="project" value="InterPro"/>
</dbReference>
<evidence type="ECO:0000259" key="5">
    <source>
        <dbReference type="Pfam" id="PF00891"/>
    </source>
</evidence>
<dbReference type="PROSITE" id="PS51683">
    <property type="entry name" value="SAM_OMT_II"/>
    <property type="match status" value="1"/>
</dbReference>
<feature type="active site" description="Proton acceptor" evidence="4">
    <location>
        <position position="276"/>
    </location>
</feature>
<dbReference type="InterPro" id="IPR001077">
    <property type="entry name" value="COMT_C"/>
</dbReference>
<evidence type="ECO:0000259" key="6">
    <source>
        <dbReference type="Pfam" id="PF08100"/>
    </source>
</evidence>
<dbReference type="InterPro" id="IPR029063">
    <property type="entry name" value="SAM-dependent_MTases_sf"/>
</dbReference>
<keyword evidence="2 7" id="KW-0808">Transferase</keyword>
<evidence type="ECO:0000256" key="4">
    <source>
        <dbReference type="PIRSR" id="PIRSR005739-1"/>
    </source>
</evidence>
<organism evidence="7 8">
    <name type="scientific">Morus notabilis</name>
    <dbReference type="NCBI Taxonomy" id="981085"/>
    <lineage>
        <taxon>Eukaryota</taxon>
        <taxon>Viridiplantae</taxon>
        <taxon>Streptophyta</taxon>
        <taxon>Embryophyta</taxon>
        <taxon>Tracheophyta</taxon>
        <taxon>Spermatophyta</taxon>
        <taxon>Magnoliopsida</taxon>
        <taxon>eudicotyledons</taxon>
        <taxon>Gunneridae</taxon>
        <taxon>Pentapetalae</taxon>
        <taxon>rosids</taxon>
        <taxon>fabids</taxon>
        <taxon>Rosales</taxon>
        <taxon>Moraceae</taxon>
        <taxon>Moreae</taxon>
        <taxon>Morus</taxon>
    </lineage>
</organism>
<dbReference type="FunFam" id="1.10.10.10:FF:000357">
    <property type="entry name" value="Caffeic acid 3-O-methyltransferase"/>
    <property type="match status" value="1"/>
</dbReference>
<sequence length="408" mass="45116">MASSLKLANGGPKVLCHDRKEEEEAFSQAMCLVMSSGMPVCLKTAFELRVFDIIAKAGEGAKLSSAEIVAQMPTNNPDAATMLDRILRLLASHSVLSCSVVSDDNGCNVQRLYGLSPVSKYFVTNEDGVSLGHFIAMVQDKVFVDTWPQLKASILEGGNAFNITYGMHAFEYIGTDLRFNKVFSKAMHSHSTVVMKSILEHYKGFENIKQLVDVGGGLGVTLNQITSKYPHIKGINFDLPHVVENAPSYPGVEHVGGDMFQNVPCGDAIFMKWILHDWTDEHCLKLLKNCYKAISNDAKVIVVDSILPIMPETNFAVKSVEHVGGDMFQNVPCGDAIFMKWILHDWTDEHCLKLLKNCYKAISNDAKVIVVDSILPIMPETNLRASWHLIRACWLHIQGERSGANKSS</sequence>
<dbReference type="Gene3D" id="1.10.10.10">
    <property type="entry name" value="Winged helix-like DNA-binding domain superfamily/Winged helix DNA-binding domain"/>
    <property type="match status" value="1"/>
</dbReference>
<dbReference type="Pfam" id="PF08100">
    <property type="entry name" value="Dimerisation"/>
    <property type="match status" value="1"/>
</dbReference>
<dbReference type="AlphaFoldDB" id="W9S6M9"/>
<dbReference type="GO" id="GO:0008171">
    <property type="term" value="F:O-methyltransferase activity"/>
    <property type="evidence" value="ECO:0007669"/>
    <property type="project" value="InterPro"/>
</dbReference>
<feature type="domain" description="O-methyltransferase dimerisation" evidence="6">
    <location>
        <begin position="36"/>
        <end position="124"/>
    </location>
</feature>
<protein>
    <submittedName>
        <fullName evidence="7">Caffeic acid 3-O-methyltransferase</fullName>
    </submittedName>
</protein>
<dbReference type="InterPro" id="IPR016461">
    <property type="entry name" value="COMT-like"/>
</dbReference>
<dbReference type="Proteomes" id="UP000030645">
    <property type="component" value="Unassembled WGS sequence"/>
</dbReference>
<dbReference type="SUPFAM" id="SSF46785">
    <property type="entry name" value="Winged helix' DNA-binding domain"/>
    <property type="match status" value="1"/>
</dbReference>
<gene>
    <name evidence="7" type="ORF">L484_019617</name>
</gene>
<feature type="domain" description="O-methyltransferase C-terminal" evidence="5">
    <location>
        <begin position="147"/>
        <end position="314"/>
    </location>
</feature>